<dbReference type="AlphaFoldDB" id="A0A9Q0KLI1"/>
<comment type="caution">
    <text evidence="2">The sequence shown here is derived from an EMBL/GenBank/DDBJ whole genome shotgun (WGS) entry which is preliminary data.</text>
</comment>
<gene>
    <name evidence="2" type="ORF">NE237_005911</name>
</gene>
<keyword evidence="1" id="KW-1133">Transmembrane helix</keyword>
<keyword evidence="3" id="KW-1185">Reference proteome</keyword>
<keyword evidence="1" id="KW-0812">Transmembrane</keyword>
<keyword evidence="1" id="KW-0472">Membrane</keyword>
<organism evidence="2 3">
    <name type="scientific">Protea cynaroides</name>
    <dbReference type="NCBI Taxonomy" id="273540"/>
    <lineage>
        <taxon>Eukaryota</taxon>
        <taxon>Viridiplantae</taxon>
        <taxon>Streptophyta</taxon>
        <taxon>Embryophyta</taxon>
        <taxon>Tracheophyta</taxon>
        <taxon>Spermatophyta</taxon>
        <taxon>Magnoliopsida</taxon>
        <taxon>Proteales</taxon>
        <taxon>Proteaceae</taxon>
        <taxon>Protea</taxon>
    </lineage>
</organism>
<sequence>MGLSASKRVEKALQESPEFDAACNSVYEESLEIAQHTTSGIRPYQLAGASGRLHERLYSSVQHPRFVKKWLPSPPNRTQIDKAIEIVMERFKIPSDGGETLCLLEFKAFAVELFTDAIVSNAGKAVLRRIPIGLAGITGIGAATRSGRDFVGTVMGIYSLGVAAAFYVSLSS</sequence>
<name>A0A9Q0KLI1_9MAGN</name>
<dbReference type="PANTHER" id="PTHR36743:SF1">
    <property type="entry name" value="OS04G0495300 PROTEIN"/>
    <property type="match status" value="1"/>
</dbReference>
<proteinExistence type="predicted"/>
<accession>A0A9Q0KLI1</accession>
<protein>
    <submittedName>
        <fullName evidence="2">Uncharacterized protein</fullName>
    </submittedName>
</protein>
<dbReference type="PANTHER" id="PTHR36743">
    <property type="entry name" value="OS04G0495300 PROTEIN"/>
    <property type="match status" value="1"/>
</dbReference>
<dbReference type="EMBL" id="JAMYWD010000004">
    <property type="protein sequence ID" value="KAJ4972737.1"/>
    <property type="molecule type" value="Genomic_DNA"/>
</dbReference>
<evidence type="ECO:0000313" key="2">
    <source>
        <dbReference type="EMBL" id="KAJ4972737.1"/>
    </source>
</evidence>
<evidence type="ECO:0000256" key="1">
    <source>
        <dbReference type="SAM" id="Phobius"/>
    </source>
</evidence>
<evidence type="ECO:0000313" key="3">
    <source>
        <dbReference type="Proteomes" id="UP001141806"/>
    </source>
</evidence>
<reference evidence="2" key="1">
    <citation type="journal article" date="2023" name="Plant J.">
        <title>The genome of the king protea, Protea cynaroides.</title>
        <authorList>
            <person name="Chang J."/>
            <person name="Duong T.A."/>
            <person name="Schoeman C."/>
            <person name="Ma X."/>
            <person name="Roodt D."/>
            <person name="Barker N."/>
            <person name="Li Z."/>
            <person name="Van de Peer Y."/>
            <person name="Mizrachi E."/>
        </authorList>
    </citation>
    <scope>NUCLEOTIDE SEQUENCE</scope>
    <source>
        <tissue evidence="2">Young leaves</tissue>
    </source>
</reference>
<dbReference type="OrthoDB" id="1885878at2759"/>
<dbReference type="Proteomes" id="UP001141806">
    <property type="component" value="Unassembled WGS sequence"/>
</dbReference>
<feature type="transmembrane region" description="Helical" evidence="1">
    <location>
        <begin position="150"/>
        <end position="170"/>
    </location>
</feature>